<feature type="compositionally biased region" description="Basic and acidic residues" evidence="1">
    <location>
        <begin position="149"/>
        <end position="163"/>
    </location>
</feature>
<dbReference type="RefSeq" id="WP_404745687.1">
    <property type="nucleotide sequence ID" value="NZ_JBJDQH010000002.1"/>
</dbReference>
<keyword evidence="3" id="KW-1185">Reference proteome</keyword>
<organism evidence="2 3">
    <name type="scientific">Streptomyces milbemycinicus</name>
    <dbReference type="NCBI Taxonomy" id="476552"/>
    <lineage>
        <taxon>Bacteria</taxon>
        <taxon>Bacillati</taxon>
        <taxon>Actinomycetota</taxon>
        <taxon>Actinomycetes</taxon>
        <taxon>Kitasatosporales</taxon>
        <taxon>Streptomycetaceae</taxon>
        <taxon>Streptomyces</taxon>
    </lineage>
</organism>
<gene>
    <name evidence="2" type="ORF">ACI2L5_04750</name>
</gene>
<dbReference type="Proteomes" id="UP001620295">
    <property type="component" value="Unassembled WGS sequence"/>
</dbReference>
<feature type="compositionally biased region" description="Basic and acidic residues" evidence="1">
    <location>
        <begin position="100"/>
        <end position="109"/>
    </location>
</feature>
<feature type="compositionally biased region" description="Low complexity" evidence="1">
    <location>
        <begin position="84"/>
        <end position="99"/>
    </location>
</feature>
<reference evidence="2 3" key="1">
    <citation type="submission" date="2024-11" db="EMBL/GenBank/DDBJ databases">
        <title>The Natural Products Discovery Center: Release of the First 8490 Sequenced Strains for Exploring Actinobacteria Biosynthetic Diversity.</title>
        <authorList>
            <person name="Kalkreuter E."/>
            <person name="Kautsar S.A."/>
            <person name="Yang D."/>
            <person name="Bader C.D."/>
            <person name="Teijaro C.N."/>
            <person name="Fluegel L."/>
            <person name="Davis C.M."/>
            <person name="Simpson J.R."/>
            <person name="Lauterbach L."/>
            <person name="Steele A.D."/>
            <person name="Gui C."/>
            <person name="Meng S."/>
            <person name="Li G."/>
            <person name="Viehrig K."/>
            <person name="Ye F."/>
            <person name="Su P."/>
            <person name="Kiefer A.F."/>
            <person name="Nichols A."/>
            <person name="Cepeda A.J."/>
            <person name="Yan W."/>
            <person name="Fan B."/>
            <person name="Jiang Y."/>
            <person name="Adhikari A."/>
            <person name="Zheng C.-J."/>
            <person name="Schuster L."/>
            <person name="Cowan T.M."/>
            <person name="Smanski M.J."/>
            <person name="Chevrette M.G."/>
            <person name="De Carvalho L.P.S."/>
            <person name="Shen B."/>
        </authorList>
    </citation>
    <scope>NUCLEOTIDE SEQUENCE [LARGE SCALE GENOMIC DNA]</scope>
    <source>
        <strain evidence="2 3">NPDC020863</strain>
    </source>
</reference>
<evidence type="ECO:0000313" key="3">
    <source>
        <dbReference type="Proteomes" id="UP001620295"/>
    </source>
</evidence>
<feature type="compositionally biased region" description="Gly residues" evidence="1">
    <location>
        <begin position="68"/>
        <end position="83"/>
    </location>
</feature>
<feature type="compositionally biased region" description="Basic residues" evidence="1">
    <location>
        <begin position="164"/>
        <end position="173"/>
    </location>
</feature>
<sequence>MAPVRRRRDDAQQHQDEDDEAQDERHGRRGGVVPQDERERAAADDDPGGPAAVAVQPAARTPRTHTGAGQGPAGGAGGAGGPRAHGAGAAPGAVQIAGQHGDHGDDQDRAGALAQEAHEGVVDGGGGVRGQRGGRDGVQIDPAQYGEADEQHQHHHRDADAHAHQRHPVRGGRSHGEGGEEEHRDRQPDTQYVEQPHRVLRLVELVGPQQRDRPLHGGDVRGLLVARVDQSAFDVVDQGADVQDDGVPPGLDGAGPLAGEDLHHGGVRPAVGGGPHLGELVAVHHLGHHVVDGRGEGRLQRPGQQPGAVGHPGRGADPVEGLGERGGDPGDVDVVDDAFGEPVGHRALYGGVVGQRRHGPYVLVGVGDLLMRPGGDHGERCQQHGKHQQHRRARVPQPAVADGDRLAQPLVLLALGGAQRRF</sequence>
<feature type="compositionally biased region" description="Low complexity" evidence="1">
    <location>
        <begin position="48"/>
        <end position="59"/>
    </location>
</feature>
<feature type="compositionally biased region" description="Basic and acidic residues" evidence="1">
    <location>
        <begin position="174"/>
        <end position="188"/>
    </location>
</feature>
<dbReference type="EMBL" id="JBJDQH010000002">
    <property type="protein sequence ID" value="MFK4264229.1"/>
    <property type="molecule type" value="Genomic_DNA"/>
</dbReference>
<name>A0ABW8LE82_9ACTN</name>
<feature type="region of interest" description="Disordered" evidence="1">
    <location>
        <begin position="1"/>
        <end position="195"/>
    </location>
</feature>
<feature type="compositionally biased region" description="Gly residues" evidence="1">
    <location>
        <begin position="122"/>
        <end position="131"/>
    </location>
</feature>
<evidence type="ECO:0000256" key="1">
    <source>
        <dbReference type="SAM" id="MobiDB-lite"/>
    </source>
</evidence>
<proteinExistence type="predicted"/>
<feature type="region of interest" description="Disordered" evidence="1">
    <location>
        <begin position="295"/>
        <end position="326"/>
    </location>
</feature>
<evidence type="ECO:0000313" key="2">
    <source>
        <dbReference type="EMBL" id="MFK4264229.1"/>
    </source>
</evidence>
<accession>A0ABW8LE82</accession>
<protein>
    <submittedName>
        <fullName evidence="2">Uncharacterized protein</fullName>
    </submittedName>
</protein>
<comment type="caution">
    <text evidence="2">The sequence shown here is derived from an EMBL/GenBank/DDBJ whole genome shotgun (WGS) entry which is preliminary data.</text>
</comment>